<dbReference type="CDD" id="cd11567">
    <property type="entry name" value="YciH_like"/>
    <property type="match status" value="1"/>
</dbReference>
<dbReference type="AlphaFoldDB" id="A0A2R6AVI5"/>
<dbReference type="PANTHER" id="PTHR12789:SF0">
    <property type="entry name" value="DENSITY-REGULATED PROTEIN"/>
    <property type="match status" value="1"/>
</dbReference>
<name>A0A2R6AVI5_9ARCH</name>
<organism evidence="5 6">
    <name type="scientific">Candidatus Marsarchaeota G2 archaeon ECH_B_SAG-M15</name>
    <dbReference type="NCBI Taxonomy" id="1978162"/>
    <lineage>
        <taxon>Archaea</taxon>
        <taxon>Candidatus Marsarchaeota</taxon>
        <taxon>Candidatus Marsarchaeota group 2</taxon>
    </lineage>
</organism>
<dbReference type="PANTHER" id="PTHR12789">
    <property type="entry name" value="DENSITY-REGULATED PROTEIN HOMOLOG"/>
    <property type="match status" value="1"/>
</dbReference>
<dbReference type="GO" id="GO:0002188">
    <property type="term" value="P:translation reinitiation"/>
    <property type="evidence" value="ECO:0007669"/>
    <property type="project" value="TreeGrafter"/>
</dbReference>
<dbReference type="GO" id="GO:0003729">
    <property type="term" value="F:mRNA binding"/>
    <property type="evidence" value="ECO:0007669"/>
    <property type="project" value="TreeGrafter"/>
</dbReference>
<dbReference type="InterPro" id="IPR001950">
    <property type="entry name" value="SUI1"/>
</dbReference>
<evidence type="ECO:0000313" key="5">
    <source>
        <dbReference type="EMBL" id="PSN90389.1"/>
    </source>
</evidence>
<dbReference type="Pfam" id="PF01253">
    <property type="entry name" value="SUI1"/>
    <property type="match status" value="1"/>
</dbReference>
<dbReference type="InterPro" id="IPR050318">
    <property type="entry name" value="DENR/SUI1_TIF"/>
</dbReference>
<dbReference type="PROSITE" id="PS50296">
    <property type="entry name" value="SUI1"/>
    <property type="match status" value="1"/>
</dbReference>
<proteinExistence type="inferred from homology"/>
<dbReference type="InterPro" id="IPR005872">
    <property type="entry name" value="SUI1_arc_bac"/>
</dbReference>
<feature type="domain" description="SUI1" evidence="4">
    <location>
        <begin position="28"/>
        <end position="93"/>
    </location>
</feature>
<accession>A0A2R6AVI5</accession>
<evidence type="ECO:0000256" key="1">
    <source>
        <dbReference type="ARBA" id="ARBA00005422"/>
    </source>
</evidence>
<dbReference type="GO" id="GO:0006417">
    <property type="term" value="P:regulation of translation"/>
    <property type="evidence" value="ECO:0007669"/>
    <property type="project" value="UniProtKB-KW"/>
</dbReference>
<dbReference type="GO" id="GO:0003743">
    <property type="term" value="F:translation initiation factor activity"/>
    <property type="evidence" value="ECO:0007669"/>
    <property type="project" value="InterPro"/>
</dbReference>
<dbReference type="Gene3D" id="3.30.780.10">
    <property type="entry name" value="SUI1-like domain"/>
    <property type="match status" value="1"/>
</dbReference>
<keyword evidence="2" id="KW-0810">Translation regulation</keyword>
<evidence type="ECO:0000313" key="6">
    <source>
        <dbReference type="Proteomes" id="UP000240490"/>
    </source>
</evidence>
<keyword evidence="3" id="KW-0648">Protein biosynthesis</keyword>
<dbReference type="InterPro" id="IPR036877">
    <property type="entry name" value="SUI1_dom_sf"/>
</dbReference>
<comment type="similarity">
    <text evidence="1">Belongs to the SUI1 family.</text>
</comment>
<reference evidence="5 6" key="1">
    <citation type="submission" date="2017-04" db="EMBL/GenBank/DDBJ databases">
        <title>Novel microbial lineages endemic to geothermal iron-oxide mats fill important gaps in the evolutionary history of Archaea.</title>
        <authorList>
            <person name="Jay Z.J."/>
            <person name="Beam J.P."/>
            <person name="Dlakic M."/>
            <person name="Rusch D.B."/>
            <person name="Kozubal M.A."/>
            <person name="Inskeep W.P."/>
        </authorList>
    </citation>
    <scope>NUCLEOTIDE SEQUENCE [LARGE SCALE GENOMIC DNA]</scope>
    <source>
        <strain evidence="5">ECH_B_SAG-M15</strain>
    </source>
</reference>
<dbReference type="Proteomes" id="UP000240490">
    <property type="component" value="Unassembled WGS sequence"/>
</dbReference>
<sequence>MVDKKEKVLFGTEDLGVWDSIVKEQQTITVRTERRRFGKDVTIIEGFTDDIDIKSIASKLKASLACGGTAKNNYIELQGNHKDKVVPLLVELGFNKEQIYVD</sequence>
<evidence type="ECO:0000256" key="3">
    <source>
        <dbReference type="ARBA" id="ARBA00022917"/>
    </source>
</evidence>
<dbReference type="SUPFAM" id="SSF55159">
    <property type="entry name" value="eIF1-like"/>
    <property type="match status" value="1"/>
</dbReference>
<comment type="caution">
    <text evidence="5">The sequence shown here is derived from an EMBL/GenBank/DDBJ whole genome shotgun (WGS) entry which is preliminary data.</text>
</comment>
<evidence type="ECO:0000256" key="2">
    <source>
        <dbReference type="ARBA" id="ARBA00022845"/>
    </source>
</evidence>
<dbReference type="GO" id="GO:0001731">
    <property type="term" value="P:formation of translation preinitiation complex"/>
    <property type="evidence" value="ECO:0007669"/>
    <property type="project" value="TreeGrafter"/>
</dbReference>
<dbReference type="EMBL" id="NEXJ01000084">
    <property type="protein sequence ID" value="PSN90389.1"/>
    <property type="molecule type" value="Genomic_DNA"/>
</dbReference>
<protein>
    <recommendedName>
        <fullName evidence="4">SUI1 domain-containing protein</fullName>
    </recommendedName>
</protein>
<gene>
    <name evidence="5" type="ORF">B9Q08_04765</name>
</gene>
<evidence type="ECO:0000259" key="4">
    <source>
        <dbReference type="PROSITE" id="PS50296"/>
    </source>
</evidence>
<dbReference type="NCBIfam" id="NF002096">
    <property type="entry name" value="PRK00939.1"/>
    <property type="match status" value="1"/>
</dbReference>